<comment type="similarity">
    <text evidence="2 7">Belongs to the peptidase S26 family.</text>
</comment>
<evidence type="ECO:0000256" key="1">
    <source>
        <dbReference type="ARBA" id="ARBA00000677"/>
    </source>
</evidence>
<feature type="active site" evidence="6">
    <location>
        <position position="66"/>
    </location>
</feature>
<keyword evidence="7" id="KW-0812">Transmembrane</keyword>
<dbReference type="EMBL" id="CP036266">
    <property type="protein sequence ID" value="QDT24149.1"/>
    <property type="molecule type" value="Genomic_DNA"/>
</dbReference>
<feature type="domain" description="Peptidase S26" evidence="8">
    <location>
        <begin position="129"/>
        <end position="195"/>
    </location>
</feature>
<evidence type="ECO:0000256" key="7">
    <source>
        <dbReference type="RuleBase" id="RU362042"/>
    </source>
</evidence>
<dbReference type="InterPro" id="IPR019757">
    <property type="entry name" value="Pept_S26A_signal_pept_1_Lys-AS"/>
</dbReference>
<evidence type="ECO:0000313" key="9">
    <source>
        <dbReference type="EMBL" id="QDT24149.1"/>
    </source>
</evidence>
<keyword evidence="5 7" id="KW-0378">Hydrolase</keyword>
<feature type="active site" evidence="6">
    <location>
        <position position="165"/>
    </location>
</feature>
<proteinExistence type="inferred from homology"/>
<dbReference type="InterPro" id="IPR036286">
    <property type="entry name" value="LexA/Signal_pep-like_sf"/>
</dbReference>
<dbReference type="InterPro" id="IPR019758">
    <property type="entry name" value="Pept_S26A_signal_pept_1_CS"/>
</dbReference>
<dbReference type="InterPro" id="IPR000223">
    <property type="entry name" value="Pept_S26A_signal_pept_1"/>
</dbReference>
<dbReference type="RefSeq" id="WP_145192603.1">
    <property type="nucleotide sequence ID" value="NZ_CP036266.1"/>
</dbReference>
<dbReference type="Proteomes" id="UP000320421">
    <property type="component" value="Chromosome"/>
</dbReference>
<evidence type="ECO:0000256" key="6">
    <source>
        <dbReference type="PIRSR" id="PIRSR600223-1"/>
    </source>
</evidence>
<dbReference type="PROSITE" id="PS00760">
    <property type="entry name" value="SPASE_I_2"/>
    <property type="match status" value="1"/>
</dbReference>
<evidence type="ECO:0000259" key="8">
    <source>
        <dbReference type="Pfam" id="PF10502"/>
    </source>
</evidence>
<dbReference type="InterPro" id="IPR019533">
    <property type="entry name" value="Peptidase_S26"/>
</dbReference>
<dbReference type="AlphaFoldDB" id="A0A517PXQ5"/>
<dbReference type="OrthoDB" id="9802919at2"/>
<dbReference type="Gene3D" id="2.10.109.10">
    <property type="entry name" value="Umud Fragment, subunit A"/>
    <property type="match status" value="2"/>
</dbReference>
<evidence type="ECO:0000256" key="5">
    <source>
        <dbReference type="ARBA" id="ARBA00022801"/>
    </source>
</evidence>
<evidence type="ECO:0000256" key="2">
    <source>
        <dbReference type="ARBA" id="ARBA00009370"/>
    </source>
</evidence>
<dbReference type="GO" id="GO:0009003">
    <property type="term" value="F:signal peptidase activity"/>
    <property type="evidence" value="ECO:0007669"/>
    <property type="project" value="UniProtKB-EC"/>
</dbReference>
<sequence length="622" mass="71732">MTKKIEKSKLKTFLAERAEKKQTESETPRSRHNEVRDTIESIIIALVFAFVFRAYSAEAFVIPTGSMAPTLYGRHKELSCPSCGVKYAVGASDELIEKTEYYRPDLKVTGALCPNCRYYADLREAMPFTGDRIIVNKFPFEFGDPDRWDVIVFKYPEASQTNYIKRLVGLPGEEIQISRGDVYARKSDQEPFQILRKDNLEKQLTVQQLVYDDDYPPREILQYGWPERWSPMQQVAAGETKFQGLSKSNWVIDQESRAYQYQGEALKQADAKLEWLRYQHVVPQTSEWALLQENPELFQQSILSSPPRPRLISDFTAYNSYTGGTTEGYYIYDAAFWVGDLTLSFDVEIENAAGELFVELMRGDRHYRVKFDVKTGKATLYYVEDYPNPEPVETELTTVETSLQGAGAHQIMFANVDQRLCLWIDGDLVELQGKTEYKPTATHDPREGDLAPAGIAGRGLNFNVSHLLLQRDIYYRADEYYQKLEIPGEHKHLWELLYDPAAWSREYEDHHQKVTFAQMSDEEFFVLGDNSARSADSRLWGNDRGAERRHAVPRTALVGKAFMIYWPHGIPFMNDGHGYSPDVGPLKRFFYHQTAPGSYPKDPYAKLSFPFYPNFSRMKRIR</sequence>
<comment type="catalytic activity">
    <reaction evidence="1 7">
        <text>Cleavage of hydrophobic, N-terminal signal or leader sequences from secreted and periplasmic proteins.</text>
        <dbReference type="EC" id="3.4.21.89"/>
    </reaction>
</comment>
<keyword evidence="10" id="KW-1185">Reference proteome</keyword>
<dbReference type="EC" id="3.4.21.89" evidence="3 7"/>
<keyword evidence="7" id="KW-0472">Membrane</keyword>
<keyword evidence="7" id="KW-1133">Transmembrane helix</keyword>
<evidence type="ECO:0000256" key="4">
    <source>
        <dbReference type="ARBA" id="ARBA00019232"/>
    </source>
</evidence>
<dbReference type="PRINTS" id="PR00727">
    <property type="entry name" value="LEADERPTASE"/>
</dbReference>
<accession>A0A517PXQ5</accession>
<dbReference type="GO" id="GO:0016020">
    <property type="term" value="C:membrane"/>
    <property type="evidence" value="ECO:0007669"/>
    <property type="project" value="UniProtKB-SubCell"/>
</dbReference>
<dbReference type="GO" id="GO:0004252">
    <property type="term" value="F:serine-type endopeptidase activity"/>
    <property type="evidence" value="ECO:0007669"/>
    <property type="project" value="InterPro"/>
</dbReference>
<comment type="subcellular location">
    <subcellularLocation>
        <location evidence="7">Membrane</location>
        <topology evidence="7">Single-pass type II membrane protein</topology>
    </subcellularLocation>
</comment>
<reference evidence="9 10" key="1">
    <citation type="submission" date="2019-02" db="EMBL/GenBank/DDBJ databases">
        <title>Deep-cultivation of Planctomycetes and their phenomic and genomic characterization uncovers novel biology.</title>
        <authorList>
            <person name="Wiegand S."/>
            <person name="Jogler M."/>
            <person name="Boedeker C."/>
            <person name="Pinto D."/>
            <person name="Vollmers J."/>
            <person name="Rivas-Marin E."/>
            <person name="Kohn T."/>
            <person name="Peeters S.H."/>
            <person name="Heuer A."/>
            <person name="Rast P."/>
            <person name="Oberbeckmann S."/>
            <person name="Bunk B."/>
            <person name="Jeske O."/>
            <person name="Meyerdierks A."/>
            <person name="Storesund J.E."/>
            <person name="Kallscheuer N."/>
            <person name="Luecker S."/>
            <person name="Lage O.M."/>
            <person name="Pohl T."/>
            <person name="Merkel B.J."/>
            <person name="Hornburger P."/>
            <person name="Mueller R.-W."/>
            <person name="Bruemmer F."/>
            <person name="Labrenz M."/>
            <person name="Spormann A.M."/>
            <person name="Op den Camp H."/>
            <person name="Overmann J."/>
            <person name="Amann R."/>
            <person name="Jetten M.S.M."/>
            <person name="Mascher T."/>
            <person name="Medema M.H."/>
            <person name="Devos D.P."/>
            <person name="Kaster A.-K."/>
            <person name="Ovreas L."/>
            <person name="Rohde M."/>
            <person name="Galperin M.Y."/>
            <person name="Jogler C."/>
        </authorList>
    </citation>
    <scope>NUCLEOTIDE SEQUENCE [LARGE SCALE GENOMIC DNA]</scope>
    <source>
        <strain evidence="9 10">HG66A1</strain>
    </source>
</reference>
<evidence type="ECO:0000256" key="3">
    <source>
        <dbReference type="ARBA" id="ARBA00013208"/>
    </source>
</evidence>
<protein>
    <recommendedName>
        <fullName evidence="4 7">Signal peptidase I</fullName>
        <ecNumber evidence="3 7">3.4.21.89</ecNumber>
    </recommendedName>
</protein>
<dbReference type="NCBIfam" id="TIGR02227">
    <property type="entry name" value="sigpep_I_bact"/>
    <property type="match status" value="1"/>
</dbReference>
<feature type="domain" description="Peptidase S26" evidence="8">
    <location>
        <begin position="510"/>
        <end position="566"/>
    </location>
</feature>
<feature type="transmembrane region" description="Helical" evidence="7">
    <location>
        <begin position="38"/>
        <end position="56"/>
    </location>
</feature>
<evidence type="ECO:0000313" key="10">
    <source>
        <dbReference type="Proteomes" id="UP000320421"/>
    </source>
</evidence>
<dbReference type="SUPFAM" id="SSF51306">
    <property type="entry name" value="LexA/Signal peptidase"/>
    <property type="match status" value="2"/>
</dbReference>
<dbReference type="CDD" id="cd06530">
    <property type="entry name" value="S26_SPase_I"/>
    <property type="match status" value="2"/>
</dbReference>
<keyword evidence="7" id="KW-0645">Protease</keyword>
<name>A0A517PXQ5_9PLAN</name>
<dbReference type="GO" id="GO:0006465">
    <property type="term" value="P:signal peptide processing"/>
    <property type="evidence" value="ECO:0007669"/>
    <property type="project" value="InterPro"/>
</dbReference>
<dbReference type="PANTHER" id="PTHR43390">
    <property type="entry name" value="SIGNAL PEPTIDASE I"/>
    <property type="match status" value="1"/>
</dbReference>
<dbReference type="Pfam" id="PF10502">
    <property type="entry name" value="Peptidase_S26"/>
    <property type="match status" value="2"/>
</dbReference>
<gene>
    <name evidence="9" type="primary">lepB</name>
    <name evidence="9" type="ORF">HG66A1_59800</name>
</gene>
<dbReference type="PANTHER" id="PTHR43390:SF1">
    <property type="entry name" value="CHLOROPLAST PROCESSING PEPTIDASE"/>
    <property type="match status" value="1"/>
</dbReference>
<organism evidence="9 10">
    <name type="scientific">Gimesia chilikensis</name>
    <dbReference type="NCBI Taxonomy" id="2605989"/>
    <lineage>
        <taxon>Bacteria</taxon>
        <taxon>Pseudomonadati</taxon>
        <taxon>Planctomycetota</taxon>
        <taxon>Planctomycetia</taxon>
        <taxon>Planctomycetales</taxon>
        <taxon>Planctomycetaceae</taxon>
        <taxon>Gimesia</taxon>
    </lineage>
</organism>
<dbReference type="PROSITE" id="PS00761">
    <property type="entry name" value="SPASE_I_3"/>
    <property type="match status" value="1"/>
</dbReference>